<evidence type="ECO:0000313" key="3">
    <source>
        <dbReference type="Proteomes" id="UP000028045"/>
    </source>
</evidence>
<dbReference type="InterPro" id="IPR005302">
    <property type="entry name" value="MoCF_Sase_C"/>
</dbReference>
<dbReference type="EMBL" id="KL647645">
    <property type="protein sequence ID" value="KEY74199.1"/>
    <property type="molecule type" value="Genomic_DNA"/>
</dbReference>
<dbReference type="GO" id="GO:0003824">
    <property type="term" value="F:catalytic activity"/>
    <property type="evidence" value="ECO:0007669"/>
    <property type="project" value="InterPro"/>
</dbReference>
<dbReference type="Pfam" id="PF03473">
    <property type="entry name" value="MOSC"/>
    <property type="match status" value="1"/>
</dbReference>
<keyword evidence="3" id="KW-1185">Reference proteome</keyword>
<dbReference type="InterPro" id="IPR005303">
    <property type="entry name" value="MOCOS_middle"/>
</dbReference>
<dbReference type="PROSITE" id="PS51340">
    <property type="entry name" value="MOSC"/>
    <property type="match status" value="1"/>
</dbReference>
<dbReference type="AlphaFoldDB" id="A0A084B9H0"/>
<protein>
    <recommendedName>
        <fullName evidence="1">MOSC domain-containing protein</fullName>
    </recommendedName>
</protein>
<name>A0A084B9H0_STACB</name>
<dbReference type="HOGENOM" id="CLU_028286_3_0_1"/>
<dbReference type="SUPFAM" id="SSF141673">
    <property type="entry name" value="MOSC N-terminal domain-like"/>
    <property type="match status" value="1"/>
</dbReference>
<proteinExistence type="predicted"/>
<dbReference type="GO" id="GO:0030151">
    <property type="term" value="F:molybdenum ion binding"/>
    <property type="evidence" value="ECO:0007669"/>
    <property type="project" value="InterPro"/>
</dbReference>
<accession>A0A084B9H0</accession>
<dbReference type="OrthoDB" id="17255at2759"/>
<dbReference type="InterPro" id="IPR011037">
    <property type="entry name" value="Pyrv_Knase-like_insert_dom_sf"/>
</dbReference>
<feature type="domain" description="MOSC" evidence="1">
    <location>
        <begin position="166"/>
        <end position="318"/>
    </location>
</feature>
<organism evidence="2 3">
    <name type="scientific">Stachybotrys chartarum (strain CBS 109288 / IBT 7711)</name>
    <name type="common">Toxic black mold</name>
    <name type="synonym">Stilbospora chartarum</name>
    <dbReference type="NCBI Taxonomy" id="1280523"/>
    <lineage>
        <taxon>Eukaryota</taxon>
        <taxon>Fungi</taxon>
        <taxon>Dikarya</taxon>
        <taxon>Ascomycota</taxon>
        <taxon>Pezizomycotina</taxon>
        <taxon>Sordariomycetes</taxon>
        <taxon>Hypocreomycetidae</taxon>
        <taxon>Hypocreales</taxon>
        <taxon>Stachybotryaceae</taxon>
        <taxon>Stachybotrys</taxon>
    </lineage>
</organism>
<sequence>MKVTGLYVYPIKSLRGISLTEAVLQKEGLKHDRKFLLCHVQPDGSLKKVQVNKYPQCSRFVQTIVNDSIHVRYEAPDEPLLPPSPLHTQVLEVPLQPALSTLEKCDVNLHQSLVKAYRVGSHYDAWFSACLGFDATLFYIGDGRRPVLGTFAPRTQNSAPTGGLLSTLASYVQGTQKAPEPYWLAFSDCAPYLITTEASLRHVSGRMNGATAQMHKFRPNIVVDGEDEWDEDFWGELAVNGRPMLEMTKLCARCVSINVDYDTGRMGAGEDGKLLKLLSSDRRVDPGCKYSPVFGRYGFLVEGVQEADMAIGDEVAVTKRVEERSVNDWPIKDATKARFYNQS</sequence>
<dbReference type="GO" id="GO:0030170">
    <property type="term" value="F:pyridoxal phosphate binding"/>
    <property type="evidence" value="ECO:0007669"/>
    <property type="project" value="InterPro"/>
</dbReference>
<dbReference type="SUPFAM" id="SSF50800">
    <property type="entry name" value="PK beta-barrel domain-like"/>
    <property type="match status" value="1"/>
</dbReference>
<dbReference type="Pfam" id="PF03476">
    <property type="entry name" value="MOSC_N"/>
    <property type="match status" value="1"/>
</dbReference>
<evidence type="ECO:0000259" key="1">
    <source>
        <dbReference type="PROSITE" id="PS51340"/>
    </source>
</evidence>
<dbReference type="Proteomes" id="UP000028045">
    <property type="component" value="Unassembled WGS sequence"/>
</dbReference>
<evidence type="ECO:0000313" key="2">
    <source>
        <dbReference type="EMBL" id="KEY74199.1"/>
    </source>
</evidence>
<reference evidence="2 3" key="1">
    <citation type="journal article" date="2014" name="BMC Genomics">
        <title>Comparative genome sequencing reveals chemotype-specific gene clusters in the toxigenic black mold Stachybotrys.</title>
        <authorList>
            <person name="Semeiks J."/>
            <person name="Borek D."/>
            <person name="Otwinowski Z."/>
            <person name="Grishin N.V."/>
        </authorList>
    </citation>
    <scope>NUCLEOTIDE SEQUENCE [LARGE SCALE GENOMIC DNA]</scope>
    <source>
        <strain evidence="3">CBS 109288 / IBT 7711</strain>
    </source>
</reference>
<gene>
    <name evidence="2" type="ORF">S7711_00356</name>
</gene>